<keyword evidence="2" id="KW-1185">Reference proteome</keyword>
<accession>A0A1B8ZAH0</accession>
<organism evidence="1 2">
    <name type="scientific">Chryseobacterium artocarpi</name>
    <dbReference type="NCBI Taxonomy" id="1414727"/>
    <lineage>
        <taxon>Bacteria</taxon>
        <taxon>Pseudomonadati</taxon>
        <taxon>Bacteroidota</taxon>
        <taxon>Flavobacteriia</taxon>
        <taxon>Flavobacteriales</taxon>
        <taxon>Weeksellaceae</taxon>
        <taxon>Chryseobacterium group</taxon>
        <taxon>Chryseobacterium</taxon>
    </lineage>
</organism>
<evidence type="ECO:0000313" key="2">
    <source>
        <dbReference type="Proteomes" id="UP000092651"/>
    </source>
</evidence>
<gene>
    <name evidence="1" type="ORF">BBI01_19460</name>
</gene>
<name>A0A1B8ZAH0_9FLAO</name>
<dbReference type="EMBL" id="MAYH01000049">
    <property type="protein sequence ID" value="OCA68611.1"/>
    <property type="molecule type" value="Genomic_DNA"/>
</dbReference>
<sequence length="149" mass="18009">MILQFCNAQQTEYSRTYNRFSPELQDVANNKTKFNNQKFKDFYKSLGDRGLEIKMFSYDAKEFNSKDNYILKLYFMDNKSRSYANDNHYQFPMIKITFKEKMPQEVEPLTKQYHGEWNNVVAKFFSNMEIEKIEFYGINGFNSTDRRVR</sequence>
<dbReference type="AlphaFoldDB" id="A0A1B8ZAH0"/>
<dbReference type="Proteomes" id="UP000092651">
    <property type="component" value="Unassembled WGS sequence"/>
</dbReference>
<reference evidence="1 2" key="1">
    <citation type="submission" date="2016-07" db="EMBL/GenBank/DDBJ databases">
        <authorList>
            <person name="Jeong J.-J."/>
            <person name="Kim D.W."/>
            <person name="Sang M.K."/>
            <person name="Choi I.-G."/>
            <person name="Kim K.D."/>
        </authorList>
    </citation>
    <scope>NUCLEOTIDE SEQUENCE [LARGE SCALE GENOMIC DNA]</scope>
    <source>
        <strain evidence="1 2">UTM-3</strain>
    </source>
</reference>
<evidence type="ECO:0000313" key="1">
    <source>
        <dbReference type="EMBL" id="OCA68611.1"/>
    </source>
</evidence>
<protein>
    <submittedName>
        <fullName evidence="1">Uncharacterized protein</fullName>
    </submittedName>
</protein>
<comment type="caution">
    <text evidence="1">The sequence shown here is derived from an EMBL/GenBank/DDBJ whole genome shotgun (WGS) entry which is preliminary data.</text>
</comment>
<proteinExistence type="predicted"/>